<protein>
    <submittedName>
        <fullName evidence="3">SRPBCC domain-containing protein</fullName>
    </submittedName>
</protein>
<keyword evidence="4" id="KW-1185">Reference proteome</keyword>
<organism evidence="3 4">
    <name type="scientific">Mucilaginibacter corticis</name>
    <dbReference type="NCBI Taxonomy" id="2597670"/>
    <lineage>
        <taxon>Bacteria</taxon>
        <taxon>Pseudomonadati</taxon>
        <taxon>Bacteroidota</taxon>
        <taxon>Sphingobacteriia</taxon>
        <taxon>Sphingobacteriales</taxon>
        <taxon>Sphingobacteriaceae</taxon>
        <taxon>Mucilaginibacter</taxon>
    </lineage>
</organism>
<reference evidence="3 4" key="1">
    <citation type="submission" date="2019-07" db="EMBL/GenBank/DDBJ databases">
        <authorList>
            <person name="Huq M.A."/>
        </authorList>
    </citation>
    <scope>NUCLEOTIDE SEQUENCE [LARGE SCALE GENOMIC DNA]</scope>
    <source>
        <strain evidence="3 4">MAH-19</strain>
    </source>
</reference>
<evidence type="ECO:0000256" key="1">
    <source>
        <dbReference type="ARBA" id="ARBA00006817"/>
    </source>
</evidence>
<evidence type="ECO:0000313" key="3">
    <source>
        <dbReference type="EMBL" id="TSJ39506.1"/>
    </source>
</evidence>
<dbReference type="InterPro" id="IPR013538">
    <property type="entry name" value="ASHA1/2-like_C"/>
</dbReference>
<name>A0A556MHW9_9SPHI</name>
<dbReference type="RefSeq" id="WP_144249543.1">
    <property type="nucleotide sequence ID" value="NZ_VLPK01000003.1"/>
</dbReference>
<evidence type="ECO:0000313" key="4">
    <source>
        <dbReference type="Proteomes" id="UP000318733"/>
    </source>
</evidence>
<sequence length="145" mass="16495">MANISLKTSIDIKAPAAKVWKALTDAEIVKQYFFGTDQKSDWKTGSDITWTGEWEGKTYQDHGKILEITPGTYVKYSYWSSMSGTEDKPENYQNVSYKLTEKDGVTILEIGQDNIKTEDAKQHSEQNWQHIFGAMRDMVESGKAD</sequence>
<dbReference type="CDD" id="cd07814">
    <property type="entry name" value="SRPBCC_CalC_Aha1-like"/>
    <property type="match status" value="1"/>
</dbReference>
<comment type="similarity">
    <text evidence="1">Belongs to the AHA1 family.</text>
</comment>
<feature type="domain" description="Activator of Hsp90 ATPase homologue 1/2-like C-terminal" evidence="2">
    <location>
        <begin position="13"/>
        <end position="139"/>
    </location>
</feature>
<dbReference type="Pfam" id="PF08327">
    <property type="entry name" value="AHSA1"/>
    <property type="match status" value="1"/>
</dbReference>
<dbReference type="EMBL" id="VLPK01000003">
    <property type="protein sequence ID" value="TSJ39506.1"/>
    <property type="molecule type" value="Genomic_DNA"/>
</dbReference>
<evidence type="ECO:0000259" key="2">
    <source>
        <dbReference type="Pfam" id="PF08327"/>
    </source>
</evidence>
<proteinExistence type="inferred from homology"/>
<dbReference type="AlphaFoldDB" id="A0A556MHW9"/>
<dbReference type="Gene3D" id="3.30.530.20">
    <property type="match status" value="1"/>
</dbReference>
<gene>
    <name evidence="3" type="ORF">FO440_17330</name>
</gene>
<comment type="caution">
    <text evidence="3">The sequence shown here is derived from an EMBL/GenBank/DDBJ whole genome shotgun (WGS) entry which is preliminary data.</text>
</comment>
<dbReference type="InterPro" id="IPR023393">
    <property type="entry name" value="START-like_dom_sf"/>
</dbReference>
<dbReference type="OrthoDB" id="2355173at2"/>
<dbReference type="Proteomes" id="UP000318733">
    <property type="component" value="Unassembled WGS sequence"/>
</dbReference>
<dbReference type="SUPFAM" id="SSF55961">
    <property type="entry name" value="Bet v1-like"/>
    <property type="match status" value="1"/>
</dbReference>
<accession>A0A556MHW9</accession>